<protein>
    <submittedName>
        <fullName evidence="1">Uncharacterized protein</fullName>
    </submittedName>
</protein>
<gene>
    <name evidence="1" type="ORF">Cvel_20949</name>
</gene>
<evidence type="ECO:0000313" key="1">
    <source>
        <dbReference type="EMBL" id="CEM25833.1"/>
    </source>
</evidence>
<name>A0A0G4GA27_9ALVE</name>
<organism evidence="1">
    <name type="scientific">Chromera velia CCMP2878</name>
    <dbReference type="NCBI Taxonomy" id="1169474"/>
    <lineage>
        <taxon>Eukaryota</taxon>
        <taxon>Sar</taxon>
        <taxon>Alveolata</taxon>
        <taxon>Colpodellida</taxon>
        <taxon>Chromeraceae</taxon>
        <taxon>Chromera</taxon>
    </lineage>
</organism>
<sequence length="178" mass="19416">MYLPYLVAIFFFLQGSPRRCNSTFIVKSFIDVSFSSFAILCHLYPSPAVSCLFVSLFLLCSKEWMVDWVDDDDVLGSGGPVGAIERRPYLFLGGPGGVSGQLTPWGTFCAHAHASSRREGVRIGSSTTSEWSVSSSGTAGGNCSCTKGRKEVQDTKGMAKSRAYKLRFELMARRCGLL</sequence>
<dbReference type="VEuPathDB" id="CryptoDB:Cvel_20949"/>
<dbReference type="AlphaFoldDB" id="A0A0G4GA27"/>
<reference evidence="1" key="1">
    <citation type="submission" date="2014-11" db="EMBL/GenBank/DDBJ databases">
        <authorList>
            <person name="Otto D Thomas"/>
            <person name="Naeem Raeece"/>
        </authorList>
    </citation>
    <scope>NUCLEOTIDE SEQUENCE</scope>
</reference>
<dbReference type="EMBL" id="CDMZ01001021">
    <property type="protein sequence ID" value="CEM25833.1"/>
    <property type="molecule type" value="Genomic_DNA"/>
</dbReference>
<accession>A0A0G4GA27</accession>
<proteinExistence type="predicted"/>